<keyword evidence="1" id="KW-0479">Metal-binding</keyword>
<keyword evidence="2" id="KW-0863">Zinc-finger</keyword>
<dbReference type="GO" id="GO:0005634">
    <property type="term" value="C:nucleus"/>
    <property type="evidence" value="ECO:0000318"/>
    <property type="project" value="GO_Central"/>
</dbReference>
<proteinExistence type="predicted"/>
<feature type="domain" description="BED-type" evidence="5">
    <location>
        <begin position="50"/>
        <end position="96"/>
    </location>
</feature>
<dbReference type="SUPFAM" id="SSF57667">
    <property type="entry name" value="beta-beta-alpha zinc fingers"/>
    <property type="match status" value="1"/>
</dbReference>
<dbReference type="PANTHER" id="PTHR34396:SF24">
    <property type="entry name" value="BED-TYPE DOMAIN-CONTAINING PROTEIN"/>
    <property type="match status" value="1"/>
</dbReference>
<dbReference type="GO" id="GO:0003677">
    <property type="term" value="F:DNA binding"/>
    <property type="evidence" value="ECO:0007669"/>
    <property type="project" value="InterPro"/>
</dbReference>
<feature type="region of interest" description="Disordered" evidence="4">
    <location>
        <begin position="1"/>
        <end position="32"/>
    </location>
</feature>
<dbReference type="GO" id="GO:0006357">
    <property type="term" value="P:regulation of transcription by RNA polymerase II"/>
    <property type="evidence" value="ECO:0000318"/>
    <property type="project" value="GO_Central"/>
</dbReference>
<dbReference type="InParanoid" id="A0A251T6N0"/>
<sequence length="131" mass="14845">MKKNLKKQDSVIDNRNNEPVIINDDDDEDTESLNSNVASKVRGKKRKLISMVWNYFEMLDTKPGEELMCKCKKCGNKYSADSKNGTGNLNRHIQSCVKITTKDIGQFLLSSNQGPLLSRNPQFSQENLESC</sequence>
<evidence type="ECO:0000256" key="3">
    <source>
        <dbReference type="ARBA" id="ARBA00022833"/>
    </source>
</evidence>
<keyword evidence="3" id="KW-0862">Zinc</keyword>
<dbReference type="AlphaFoldDB" id="A0A251T6N0"/>
<dbReference type="SMART" id="SM00614">
    <property type="entry name" value="ZnF_BED"/>
    <property type="match status" value="1"/>
</dbReference>
<evidence type="ECO:0000256" key="1">
    <source>
        <dbReference type="ARBA" id="ARBA00022723"/>
    </source>
</evidence>
<keyword evidence="7" id="KW-1185">Reference proteome</keyword>
<dbReference type="EMBL" id="CM007900">
    <property type="protein sequence ID" value="OTG06564.1"/>
    <property type="molecule type" value="Genomic_DNA"/>
</dbReference>
<evidence type="ECO:0000313" key="7">
    <source>
        <dbReference type="Proteomes" id="UP000215914"/>
    </source>
</evidence>
<dbReference type="Pfam" id="PF02892">
    <property type="entry name" value="zf-BED"/>
    <property type="match status" value="1"/>
</dbReference>
<evidence type="ECO:0000256" key="4">
    <source>
        <dbReference type="SAM" id="MobiDB-lite"/>
    </source>
</evidence>
<dbReference type="InterPro" id="IPR036236">
    <property type="entry name" value="Znf_C2H2_sf"/>
</dbReference>
<dbReference type="InterPro" id="IPR053031">
    <property type="entry name" value="Cuticle_assoc_protein"/>
</dbReference>
<organism evidence="6 7">
    <name type="scientific">Helianthus annuus</name>
    <name type="common">Common sunflower</name>
    <dbReference type="NCBI Taxonomy" id="4232"/>
    <lineage>
        <taxon>Eukaryota</taxon>
        <taxon>Viridiplantae</taxon>
        <taxon>Streptophyta</taxon>
        <taxon>Embryophyta</taxon>
        <taxon>Tracheophyta</taxon>
        <taxon>Spermatophyta</taxon>
        <taxon>Magnoliopsida</taxon>
        <taxon>eudicotyledons</taxon>
        <taxon>Gunneridae</taxon>
        <taxon>Pentapetalae</taxon>
        <taxon>asterids</taxon>
        <taxon>campanulids</taxon>
        <taxon>Asterales</taxon>
        <taxon>Asteraceae</taxon>
        <taxon>Asteroideae</taxon>
        <taxon>Heliantheae alliance</taxon>
        <taxon>Heliantheae</taxon>
        <taxon>Helianthus</taxon>
    </lineage>
</organism>
<reference evidence="7" key="1">
    <citation type="journal article" date="2017" name="Nature">
        <title>The sunflower genome provides insights into oil metabolism, flowering and Asterid evolution.</title>
        <authorList>
            <person name="Badouin H."/>
            <person name="Gouzy J."/>
            <person name="Grassa C.J."/>
            <person name="Murat F."/>
            <person name="Staton S.E."/>
            <person name="Cottret L."/>
            <person name="Lelandais-Briere C."/>
            <person name="Owens G.L."/>
            <person name="Carrere S."/>
            <person name="Mayjonade B."/>
            <person name="Legrand L."/>
            <person name="Gill N."/>
            <person name="Kane N.C."/>
            <person name="Bowers J.E."/>
            <person name="Hubner S."/>
            <person name="Bellec A."/>
            <person name="Berard A."/>
            <person name="Berges H."/>
            <person name="Blanchet N."/>
            <person name="Boniface M.C."/>
            <person name="Brunel D."/>
            <person name="Catrice O."/>
            <person name="Chaidir N."/>
            <person name="Claudel C."/>
            <person name="Donnadieu C."/>
            <person name="Faraut T."/>
            <person name="Fievet G."/>
            <person name="Helmstetter N."/>
            <person name="King M."/>
            <person name="Knapp S.J."/>
            <person name="Lai Z."/>
            <person name="Le Paslier M.C."/>
            <person name="Lippi Y."/>
            <person name="Lorenzon L."/>
            <person name="Mandel J.R."/>
            <person name="Marage G."/>
            <person name="Marchand G."/>
            <person name="Marquand E."/>
            <person name="Bret-Mestries E."/>
            <person name="Morien E."/>
            <person name="Nambeesan S."/>
            <person name="Nguyen T."/>
            <person name="Pegot-Espagnet P."/>
            <person name="Pouilly N."/>
            <person name="Raftis F."/>
            <person name="Sallet E."/>
            <person name="Schiex T."/>
            <person name="Thomas J."/>
            <person name="Vandecasteele C."/>
            <person name="Vares D."/>
            <person name="Vear F."/>
            <person name="Vautrin S."/>
            <person name="Crespi M."/>
            <person name="Mangin B."/>
            <person name="Burke J.M."/>
            <person name="Salse J."/>
            <person name="Munos S."/>
            <person name="Vincourt P."/>
            <person name="Rieseberg L.H."/>
            <person name="Langlade N.B."/>
        </authorList>
    </citation>
    <scope>NUCLEOTIDE SEQUENCE [LARGE SCALE GENOMIC DNA]</scope>
    <source>
        <strain evidence="7">cv. SF193</strain>
    </source>
</reference>
<feature type="compositionally biased region" description="Basic and acidic residues" evidence="4">
    <location>
        <begin position="1"/>
        <end position="16"/>
    </location>
</feature>
<evidence type="ECO:0000256" key="2">
    <source>
        <dbReference type="ARBA" id="ARBA00022771"/>
    </source>
</evidence>
<dbReference type="InterPro" id="IPR003656">
    <property type="entry name" value="Znf_BED"/>
</dbReference>
<dbReference type="GO" id="GO:0008270">
    <property type="term" value="F:zinc ion binding"/>
    <property type="evidence" value="ECO:0007669"/>
    <property type="project" value="UniProtKB-KW"/>
</dbReference>
<evidence type="ECO:0000259" key="5">
    <source>
        <dbReference type="Pfam" id="PF02892"/>
    </source>
</evidence>
<gene>
    <name evidence="6" type="ORF">HannXRQ_Chr11g0320721</name>
</gene>
<dbReference type="Proteomes" id="UP000215914">
    <property type="component" value="Chromosome 11"/>
</dbReference>
<dbReference type="PANTHER" id="PTHR34396">
    <property type="entry name" value="OS03G0264950 PROTEIN-RELATED"/>
    <property type="match status" value="1"/>
</dbReference>
<accession>A0A251T6N0</accession>
<evidence type="ECO:0000313" key="6">
    <source>
        <dbReference type="EMBL" id="OTG06564.1"/>
    </source>
</evidence>
<name>A0A251T6N0_HELAN</name>
<protein>
    <submittedName>
        <fullName evidence="6">Putative zinc finger, BED-type</fullName>
    </submittedName>
</protein>